<dbReference type="RefSeq" id="WP_276304203.1">
    <property type="nucleotide sequence ID" value="NZ_CP119992.1"/>
</dbReference>
<dbReference type="EMBL" id="JBHTBF010000002">
    <property type="protein sequence ID" value="MFC7316533.1"/>
    <property type="molecule type" value="Genomic_DNA"/>
</dbReference>
<dbReference type="AlphaFoldDB" id="A0ABD6A7J2"/>
<dbReference type="Pfam" id="PF24035">
    <property type="entry name" value="DUF7344"/>
    <property type="match status" value="1"/>
</dbReference>
<dbReference type="Proteomes" id="UP001596547">
    <property type="component" value="Unassembled WGS sequence"/>
</dbReference>
<organism evidence="2 3">
    <name type="scientific">Halomarina halobia</name>
    <dbReference type="NCBI Taxonomy" id="3033386"/>
    <lineage>
        <taxon>Archaea</taxon>
        <taxon>Methanobacteriati</taxon>
        <taxon>Methanobacteriota</taxon>
        <taxon>Stenosarchaea group</taxon>
        <taxon>Halobacteria</taxon>
        <taxon>Halobacteriales</taxon>
        <taxon>Natronomonadaceae</taxon>
        <taxon>Halomarina</taxon>
    </lineage>
</organism>
<feature type="domain" description="DUF7344" evidence="1">
    <location>
        <begin position="24"/>
        <end position="95"/>
    </location>
</feature>
<proteinExistence type="predicted"/>
<gene>
    <name evidence="2" type="ORF">ACFQPE_06930</name>
</gene>
<accession>A0ABD6A7J2</accession>
<protein>
    <recommendedName>
        <fullName evidence="1">DUF7344 domain-containing protein</fullName>
    </recommendedName>
</protein>
<dbReference type="GeneID" id="79316828"/>
<dbReference type="Gene3D" id="1.10.10.10">
    <property type="entry name" value="Winged helix-like DNA-binding domain superfamily/Winged helix DNA-binding domain"/>
    <property type="match status" value="1"/>
</dbReference>
<dbReference type="InterPro" id="IPR036388">
    <property type="entry name" value="WH-like_DNA-bd_sf"/>
</dbReference>
<reference evidence="2 3" key="1">
    <citation type="journal article" date="2019" name="Int. J. Syst. Evol. Microbiol.">
        <title>The Global Catalogue of Microorganisms (GCM) 10K type strain sequencing project: providing services to taxonomists for standard genome sequencing and annotation.</title>
        <authorList>
            <consortium name="The Broad Institute Genomics Platform"/>
            <consortium name="The Broad Institute Genome Sequencing Center for Infectious Disease"/>
            <person name="Wu L."/>
            <person name="Ma J."/>
        </authorList>
    </citation>
    <scope>NUCLEOTIDE SEQUENCE [LARGE SCALE GENOMIC DNA]</scope>
    <source>
        <strain evidence="2 3">PSR21</strain>
    </source>
</reference>
<dbReference type="InterPro" id="IPR055768">
    <property type="entry name" value="DUF7344"/>
</dbReference>
<keyword evidence="3" id="KW-1185">Reference proteome</keyword>
<evidence type="ECO:0000259" key="1">
    <source>
        <dbReference type="Pfam" id="PF24035"/>
    </source>
</evidence>
<sequence>MSGVPGSPSEARTVERALPVDTVFGLLSDGRRRRVLTYLDRHEPRIEVGRLAERLTEGRDGATPEAVAIALHHVHLPKLDAAGVVSYDAAARTVEREPAADQLRPYLLLARADERGDVGTGGR</sequence>
<evidence type="ECO:0000313" key="2">
    <source>
        <dbReference type="EMBL" id="MFC7316533.1"/>
    </source>
</evidence>
<evidence type="ECO:0000313" key="3">
    <source>
        <dbReference type="Proteomes" id="UP001596547"/>
    </source>
</evidence>
<comment type="caution">
    <text evidence="2">The sequence shown here is derived from an EMBL/GenBank/DDBJ whole genome shotgun (WGS) entry which is preliminary data.</text>
</comment>
<name>A0ABD6A7J2_9EURY</name>